<keyword evidence="1" id="KW-1015">Disulfide bond</keyword>
<dbReference type="InterPro" id="IPR001846">
    <property type="entry name" value="VWF_type-D"/>
</dbReference>
<feature type="domain" description="VWFD" evidence="4">
    <location>
        <begin position="175"/>
        <end position="366"/>
    </location>
</feature>
<dbReference type="SMART" id="SM00216">
    <property type="entry name" value="VWD"/>
    <property type="match status" value="1"/>
</dbReference>
<proteinExistence type="evidence at transcript level"/>
<accession>A0A0U2UU18</accession>
<feature type="chain" id="PRO_5006832752" evidence="3">
    <location>
        <begin position="25"/>
        <end position="366"/>
    </location>
</feature>
<dbReference type="PANTHER" id="PTHR11339">
    <property type="entry name" value="EXTRACELLULAR MATRIX GLYCOPROTEIN RELATED"/>
    <property type="match status" value="1"/>
</dbReference>
<keyword evidence="3" id="KW-0732">Signal</keyword>
<evidence type="ECO:0000256" key="1">
    <source>
        <dbReference type="ARBA" id="ARBA00023157"/>
    </source>
</evidence>
<feature type="signal peptide" evidence="3">
    <location>
        <begin position="1"/>
        <end position="24"/>
    </location>
</feature>
<keyword evidence="2" id="KW-0325">Glycoprotein</keyword>
<name>A0A0U2UU18_SACKO</name>
<dbReference type="OrthoDB" id="6484170at2759"/>
<dbReference type="PROSITE" id="PS51233">
    <property type="entry name" value="VWFD"/>
    <property type="match status" value="1"/>
</dbReference>
<evidence type="ECO:0000313" key="5">
    <source>
        <dbReference type="EMBL" id="ALR88615.1"/>
    </source>
</evidence>
<evidence type="ECO:0000256" key="2">
    <source>
        <dbReference type="ARBA" id="ARBA00023180"/>
    </source>
</evidence>
<dbReference type="EMBL" id="KT876117">
    <property type="protein sequence ID" value="ALR88615.1"/>
    <property type="molecule type" value="mRNA"/>
</dbReference>
<dbReference type="AlphaFoldDB" id="A0A0U2UU18"/>
<dbReference type="InterPro" id="IPR050780">
    <property type="entry name" value="Mucin_vWF_Thrombospondin_sf"/>
</dbReference>
<sequence length="366" mass="40984">MRNLFLFLVAACVVVAILPNNAHGKSVKRLFKTGRRSTDDEPVTVIPLIELLESYDIHPTNAKRQTLPGLPDGTVIAYLVFATCEYVAFWAMEFSGKFVDAWMNLRYYTDPLNPPDTWVTVNKNLMFSFAGSVTFTVTLGPYDPCTTVYIETILERPDGLTKMGNITIETDCPCDPGTGQGDPHYVTFDKYHLEFNGKCSYVLAETCKDSPYYLKVISKHGEVVNTLSNPDARRIESADITTNNHKINLADDGQITIDGIVVNSYYLSDEGEIGIQMIDNITSIVFSDKGKWWVEWTKNIRNKRNILYIGIHKDSDLIGKMCGMLGPKLPSNAPSQSFIGYQMKNGKYTYDVIELGNSYVVPNSCP</sequence>
<organism evidence="5">
    <name type="scientific">Saccoglossus kowalevskii</name>
    <name type="common">Acorn worm</name>
    <dbReference type="NCBI Taxonomy" id="10224"/>
    <lineage>
        <taxon>Eukaryota</taxon>
        <taxon>Metazoa</taxon>
        <taxon>Hemichordata</taxon>
        <taxon>Enteropneusta</taxon>
        <taxon>Harrimaniidae</taxon>
        <taxon>Saccoglossus</taxon>
    </lineage>
</organism>
<evidence type="ECO:0000259" key="4">
    <source>
        <dbReference type="PROSITE" id="PS51233"/>
    </source>
</evidence>
<evidence type="ECO:0000256" key="3">
    <source>
        <dbReference type="SAM" id="SignalP"/>
    </source>
</evidence>
<protein>
    <submittedName>
        <fullName evidence="5">von Willebrand type d domain protein-like m8</fullName>
    </submittedName>
</protein>
<dbReference type="Pfam" id="PF00094">
    <property type="entry name" value="VWD"/>
    <property type="match status" value="1"/>
</dbReference>
<reference evidence="5" key="1">
    <citation type="journal article" date="2015" name="Nature">
        <title>Hemichordate genomes and deuterostome origins.</title>
        <authorList>
            <person name="Simakov O."/>
            <person name="Kawashima T."/>
            <person name="Marletaz F."/>
            <person name="Jenkins J."/>
            <person name="Koyanagi R."/>
            <person name="Mitros T."/>
            <person name="Hisata K."/>
            <person name="Bredeson J."/>
            <person name="Shoguchi E."/>
            <person name="Gyoja F."/>
            <person name="Yue J.X."/>
            <person name="Chen Y.C."/>
            <person name="Freeman R.M.Jr."/>
            <person name="Sasaki A."/>
            <person name="Hikosaka-Katayama T."/>
            <person name="Sato A."/>
            <person name="Fujie M."/>
            <person name="Baughman K.W."/>
            <person name="Levine J."/>
            <person name="Gonzalez P."/>
            <person name="Cameron C."/>
            <person name="Fritzenwanker J.H."/>
            <person name="Pani A.M."/>
            <person name="Goto H."/>
            <person name="Kanda M."/>
            <person name="Arakaki N."/>
            <person name="Yamasaki S."/>
            <person name="Qu J."/>
            <person name="Cree A."/>
            <person name="Ding Y."/>
            <person name="Dinh H.H."/>
            <person name="Dugan S."/>
            <person name="Holder M."/>
            <person name="Jhangiani S.N."/>
            <person name="Kovar C.L."/>
            <person name="Lee S.L."/>
            <person name="Lewis L.R."/>
            <person name="Morton D."/>
            <person name="Nazareth L.V."/>
            <person name="Okwuonu G."/>
            <person name="Santibanez J."/>
            <person name="Chen R."/>
            <person name="Richards S."/>
            <person name="Muzny D.M."/>
            <person name="Gillis A."/>
            <person name="Peshkin L."/>
            <person name="Wu M."/>
            <person name="Humphreys T."/>
            <person name="Su Y.H."/>
            <person name="Putnam N.H."/>
            <person name="Schmutz J."/>
            <person name="Fujiyama A."/>
            <person name="Yu J.K."/>
            <person name="Tagawa K."/>
            <person name="Worley K.C."/>
            <person name="Gibbs R.A."/>
            <person name="Kirschner M.W."/>
            <person name="Lowe C.J."/>
            <person name="Satoh N."/>
            <person name="Rokhsar D.S."/>
            <person name="Gerhart J."/>
        </authorList>
    </citation>
    <scope>NUCLEOTIDE SEQUENCE</scope>
</reference>